<evidence type="ECO:0000313" key="3">
    <source>
        <dbReference type="EMBL" id="AWT53857.1"/>
    </source>
</evidence>
<comment type="subcellular location">
    <subcellularLocation>
        <location evidence="1">Virion</location>
    </subcellularLocation>
</comment>
<organism evidence="3 4">
    <name type="scientific">Mycolicibacterium smegmatis (strain MKD8)</name>
    <name type="common">Mycobacterium smegmatis</name>
    <dbReference type="NCBI Taxonomy" id="1214915"/>
    <lineage>
        <taxon>Bacteria</taxon>
        <taxon>Bacillati</taxon>
        <taxon>Actinomycetota</taxon>
        <taxon>Actinomycetes</taxon>
        <taxon>Mycobacteriales</taxon>
        <taxon>Mycobacteriaceae</taxon>
        <taxon>Mycolicibacterium</taxon>
    </lineage>
</organism>
<dbReference type="RefSeq" id="WP_003894295.1">
    <property type="nucleotide sequence ID" value="NZ_CP027541.1"/>
</dbReference>
<dbReference type="EMBL" id="CP027541">
    <property type="protein sequence ID" value="AWT53857.1"/>
    <property type="molecule type" value="Genomic_DNA"/>
</dbReference>
<reference evidence="3 4" key="1">
    <citation type="journal article" date="2013" name="Genome Announc.">
        <title>Draft genome sequence of MKD8, a conjugal recipient Mycobacterium smegmatis strain.</title>
        <authorList>
            <person name="Gray T.A."/>
            <person name="Palumbo M.J."/>
            <person name="Derbyshire K.M."/>
        </authorList>
    </citation>
    <scope>NUCLEOTIDE SEQUENCE [LARGE SCALE GENOMIC DNA]</scope>
    <source>
        <strain evidence="3 4">MKD8</strain>
    </source>
</reference>
<protein>
    <submittedName>
        <fullName evidence="3">Phage capsid family protein</fullName>
    </submittedName>
</protein>
<dbReference type="Gene3D" id="3.30.2320.10">
    <property type="entry name" value="hypothetical protein PF0899 domain"/>
    <property type="match status" value="1"/>
</dbReference>
<dbReference type="InterPro" id="IPR054612">
    <property type="entry name" value="Phage_capsid-like_C"/>
</dbReference>
<evidence type="ECO:0000256" key="1">
    <source>
        <dbReference type="ARBA" id="ARBA00004328"/>
    </source>
</evidence>
<dbReference type="InterPro" id="IPR024455">
    <property type="entry name" value="Phage_capsid"/>
</dbReference>
<dbReference type="Pfam" id="PF05065">
    <property type="entry name" value="Phage_capsid"/>
    <property type="match status" value="1"/>
</dbReference>
<dbReference type="NCBIfam" id="TIGR01554">
    <property type="entry name" value="major_cap_HK97"/>
    <property type="match status" value="1"/>
</dbReference>
<accession>A0A2U9PQ61</accession>
<gene>
    <name evidence="3" type="ORF">D806_028830</name>
</gene>
<dbReference type="SUPFAM" id="SSF56563">
    <property type="entry name" value="Major capsid protein gp5"/>
    <property type="match status" value="1"/>
</dbReference>
<sequence length="285" mass="29373">MAVTNSGLQTGWTPEDYGKLLDLVIAEKSIAFKAGTVISTGNESVRFPMLTADPAVGWYAENTQISLTDPTTDELVITPKAVKGLTQISNEAASDTNPAVADQVARALARSIAKKIDAAFFANTTTNGPAGLLSLTGINVVDTGTIPFTSLDPFHEAKAAALADGANLSVFILAPDVALALSKAKIFTPGETSDATSNVGLLDVNGVGDGTTLAGVPVLVSTDVASGNAWGLDSEQVLIVQRTGTQITRSTDAAFAYDAVQVRGTARVSWGFSNPAGVVRLYDAA</sequence>
<proteinExistence type="predicted"/>
<evidence type="ECO:0000259" key="2">
    <source>
        <dbReference type="Pfam" id="PF05065"/>
    </source>
</evidence>
<dbReference type="AlphaFoldDB" id="A0A2U9PQ61"/>
<evidence type="ECO:0000313" key="4">
    <source>
        <dbReference type="Proteomes" id="UP000011200"/>
    </source>
</evidence>
<reference evidence="4" key="2">
    <citation type="submission" date="2018-03" db="EMBL/GenBank/DDBJ databases">
        <authorList>
            <person name="Derbyshire K."/>
            <person name="Gray T.A."/>
            <person name="Champion M."/>
        </authorList>
    </citation>
    <scope>NUCLEOTIDE SEQUENCE [LARGE SCALE GENOMIC DNA]</scope>
    <source>
        <strain evidence="4">MKD8</strain>
    </source>
</reference>
<dbReference type="Gene3D" id="3.30.2400.10">
    <property type="entry name" value="Major capsid protein gp5"/>
    <property type="match status" value="1"/>
</dbReference>
<name>A0A2U9PQ61_MYCSE</name>
<feature type="domain" description="Phage capsid-like C-terminal" evidence="2">
    <location>
        <begin position="27"/>
        <end position="279"/>
    </location>
</feature>
<dbReference type="Proteomes" id="UP000011200">
    <property type="component" value="Chromosome"/>
</dbReference>